<evidence type="ECO:0000313" key="3">
    <source>
        <dbReference type="EMBL" id="OAQ93436.1"/>
    </source>
</evidence>
<organism evidence="2 4">
    <name type="scientific">Purpureocillium lilacinum</name>
    <name type="common">Paecilomyces lilacinus</name>
    <dbReference type="NCBI Taxonomy" id="33203"/>
    <lineage>
        <taxon>Eukaryota</taxon>
        <taxon>Fungi</taxon>
        <taxon>Dikarya</taxon>
        <taxon>Ascomycota</taxon>
        <taxon>Pezizomycotina</taxon>
        <taxon>Sordariomycetes</taxon>
        <taxon>Hypocreomycetidae</taxon>
        <taxon>Hypocreales</taxon>
        <taxon>Ophiocordycipitaceae</taxon>
        <taxon>Purpureocillium</taxon>
    </lineage>
</organism>
<feature type="chain" id="PRO_5008872712" evidence="1">
    <location>
        <begin position="30"/>
        <end position="189"/>
    </location>
</feature>
<dbReference type="Proteomes" id="UP000078240">
    <property type="component" value="Unassembled WGS sequence"/>
</dbReference>
<gene>
    <name evidence="2" type="ORF">VFPBJ_06945</name>
    <name evidence="3" type="ORF">VFPFJ_02598</name>
</gene>
<proteinExistence type="predicted"/>
<name>A0A179GLR4_PURLI</name>
<keyword evidence="1" id="KW-0732">Signal</keyword>
<dbReference type="AlphaFoldDB" id="A0A179GLR4"/>
<protein>
    <submittedName>
        <fullName evidence="2">Uncharacterized protein</fullName>
    </submittedName>
</protein>
<comment type="caution">
    <text evidence="2">The sequence shown here is derived from an EMBL/GenBank/DDBJ whole genome shotgun (WGS) entry which is preliminary data.</text>
</comment>
<dbReference type="EMBL" id="LSBI01000002">
    <property type="protein sequence ID" value="OAQ93436.1"/>
    <property type="molecule type" value="Genomic_DNA"/>
</dbReference>
<accession>A0A179GLR4</accession>
<feature type="signal peptide" evidence="1">
    <location>
        <begin position="1"/>
        <end position="29"/>
    </location>
</feature>
<reference evidence="2 4" key="1">
    <citation type="submission" date="2016-01" db="EMBL/GenBank/DDBJ databases">
        <title>Biosynthesis of antibiotic leucinostatins and their inhibition on Phytophthora in bio-control Purpureocillium lilacinum.</title>
        <authorList>
            <person name="Wang G."/>
            <person name="Liu Z."/>
            <person name="Lin R."/>
            <person name="Li E."/>
            <person name="Mao Z."/>
            <person name="Ling J."/>
            <person name="Yin W."/>
            <person name="Xie B."/>
        </authorList>
    </citation>
    <scope>NUCLEOTIDE SEQUENCE [LARGE SCALE GENOMIC DNA]</scope>
    <source>
        <strain evidence="2">PLBJ-1</strain>
        <strain evidence="3">PLFJ-1</strain>
    </source>
</reference>
<evidence type="ECO:0000313" key="2">
    <source>
        <dbReference type="EMBL" id="OAQ78824.1"/>
    </source>
</evidence>
<dbReference type="Proteomes" id="UP000078340">
    <property type="component" value="Unassembled WGS sequence"/>
</dbReference>
<dbReference type="EMBL" id="LSBH01000005">
    <property type="protein sequence ID" value="OAQ78824.1"/>
    <property type="molecule type" value="Genomic_DNA"/>
</dbReference>
<evidence type="ECO:0000256" key="1">
    <source>
        <dbReference type="SAM" id="SignalP"/>
    </source>
</evidence>
<sequence>MALLHEFNGNIFLLLFAATLRYHTGRVGSISSGSCGPGRTETGCTLAKANSHVEHMQRDTTKTFYLDAKSLGVDGGRTLQSWHPGAGTSVPARRLGAWAAEWAAPDTAGSAVTGMPVVGPYRRNPWHVWGRKALLRLIRYLSIRSVGVLRRARGYVAIRSTVLGDGVGAEIECAPRVNSLRWHVEIDQT</sequence>
<evidence type="ECO:0000313" key="4">
    <source>
        <dbReference type="Proteomes" id="UP000078240"/>
    </source>
</evidence>